<keyword evidence="6" id="KW-0378">Hydrolase</keyword>
<dbReference type="CDD" id="cd16833">
    <property type="entry name" value="YfiH"/>
    <property type="match status" value="1"/>
</dbReference>
<comment type="catalytic activity">
    <reaction evidence="10">
        <text>adenosine + phosphate = alpha-D-ribose 1-phosphate + adenine</text>
        <dbReference type="Rhea" id="RHEA:27642"/>
        <dbReference type="ChEBI" id="CHEBI:16335"/>
        <dbReference type="ChEBI" id="CHEBI:16708"/>
        <dbReference type="ChEBI" id="CHEBI:43474"/>
        <dbReference type="ChEBI" id="CHEBI:57720"/>
        <dbReference type="EC" id="2.4.2.1"/>
    </reaction>
    <physiologicalReaction direction="left-to-right" evidence="10">
        <dbReference type="Rhea" id="RHEA:27643"/>
    </physiologicalReaction>
</comment>
<keyword evidence="8" id="KW-0186">Copper</keyword>
<keyword evidence="15" id="KW-1185">Reference proteome</keyword>
<proteinExistence type="inferred from homology"/>
<reference evidence="13" key="1">
    <citation type="submission" date="2021-10" db="EMBL/GenBank/DDBJ databases">
        <title>Novel species in genus Arthrobacter.</title>
        <authorList>
            <person name="Liu Y."/>
        </authorList>
    </citation>
    <scope>NUCLEOTIDE SEQUENCE</scope>
    <source>
        <strain evidence="13">Zg-Y462</strain>
        <strain evidence="15">zg-Y462</strain>
    </source>
</reference>
<dbReference type="InterPro" id="IPR038371">
    <property type="entry name" value="Cu_polyphenol_OxRdtase_sf"/>
</dbReference>
<evidence type="ECO:0000256" key="7">
    <source>
        <dbReference type="ARBA" id="ARBA00022833"/>
    </source>
</evidence>
<evidence type="ECO:0000256" key="2">
    <source>
        <dbReference type="ARBA" id="ARBA00003215"/>
    </source>
</evidence>
<dbReference type="GO" id="GO:0016787">
    <property type="term" value="F:hydrolase activity"/>
    <property type="evidence" value="ECO:0007669"/>
    <property type="project" value="UniProtKB-KW"/>
</dbReference>
<evidence type="ECO:0000256" key="3">
    <source>
        <dbReference type="ARBA" id="ARBA00007353"/>
    </source>
</evidence>
<dbReference type="RefSeq" id="WP_227928040.1">
    <property type="nucleotide sequence ID" value="NZ_CP094984.1"/>
</dbReference>
<keyword evidence="4" id="KW-0808">Transferase</keyword>
<evidence type="ECO:0000313" key="13">
    <source>
        <dbReference type="EMBL" id="MCC3271899.1"/>
    </source>
</evidence>
<evidence type="ECO:0000256" key="11">
    <source>
        <dbReference type="ARBA" id="ARBA00049893"/>
    </source>
</evidence>
<dbReference type="InterPro" id="IPR003730">
    <property type="entry name" value="Cu_polyphenol_OxRdtase"/>
</dbReference>
<dbReference type="PANTHER" id="PTHR30616:SF2">
    <property type="entry name" value="PURINE NUCLEOSIDE PHOSPHORYLASE LACC1"/>
    <property type="match status" value="1"/>
</dbReference>
<dbReference type="GO" id="GO:0017061">
    <property type="term" value="F:S-methyl-5-thioadenosine phosphorylase activity"/>
    <property type="evidence" value="ECO:0007669"/>
    <property type="project" value="UniProtKB-EC"/>
</dbReference>
<keyword evidence="5" id="KW-0479">Metal-binding</keyword>
<comment type="similarity">
    <text evidence="3 12">Belongs to the purine nucleoside phosphorylase YfiH/LACC1 family.</text>
</comment>
<name>A0A9X1M5R5_9MICC</name>
<dbReference type="InterPro" id="IPR011324">
    <property type="entry name" value="Cytotoxic_necrot_fac-like_cat"/>
</dbReference>
<comment type="function">
    <text evidence="2">Purine nucleoside enzyme that catalyzes the phosphorolysis of adenosine and inosine nucleosides, yielding D-ribose 1-phosphate and the respective free bases, adenine and hypoxanthine. Also catalyzes the phosphorolysis of S-methyl-5'-thioadenosine into adenine and S-methyl-5-thio-alpha-D-ribose 1-phosphate. Also has adenosine deaminase activity.</text>
</comment>
<dbReference type="SUPFAM" id="SSF64438">
    <property type="entry name" value="CNF1/YfiH-like putative cysteine hydrolases"/>
    <property type="match status" value="1"/>
</dbReference>
<evidence type="ECO:0000313" key="16">
    <source>
        <dbReference type="Proteomes" id="UP001155145"/>
    </source>
</evidence>
<keyword evidence="7" id="KW-0862">Zinc</keyword>
<dbReference type="EMBL" id="JAJFZT010000001">
    <property type="protein sequence ID" value="MCC3271899.1"/>
    <property type="molecule type" value="Genomic_DNA"/>
</dbReference>
<dbReference type="Proteomes" id="UP000829758">
    <property type="component" value="Chromosome"/>
</dbReference>
<dbReference type="EMBL" id="CP094984">
    <property type="protein sequence ID" value="UON93282.1"/>
    <property type="molecule type" value="Genomic_DNA"/>
</dbReference>
<dbReference type="PANTHER" id="PTHR30616">
    <property type="entry name" value="UNCHARACTERIZED PROTEIN YFIH"/>
    <property type="match status" value="1"/>
</dbReference>
<evidence type="ECO:0000256" key="1">
    <source>
        <dbReference type="ARBA" id="ARBA00000553"/>
    </source>
</evidence>
<evidence type="ECO:0000256" key="10">
    <source>
        <dbReference type="ARBA" id="ARBA00048968"/>
    </source>
</evidence>
<dbReference type="Gene3D" id="3.60.140.10">
    <property type="entry name" value="CNF1/YfiH-like putative cysteine hydrolases"/>
    <property type="match status" value="1"/>
</dbReference>
<evidence type="ECO:0000256" key="8">
    <source>
        <dbReference type="ARBA" id="ARBA00023008"/>
    </source>
</evidence>
<comment type="catalytic activity">
    <reaction evidence="11">
        <text>S-methyl-5'-thioadenosine + phosphate = 5-(methylsulfanyl)-alpha-D-ribose 1-phosphate + adenine</text>
        <dbReference type="Rhea" id="RHEA:11852"/>
        <dbReference type="ChEBI" id="CHEBI:16708"/>
        <dbReference type="ChEBI" id="CHEBI:17509"/>
        <dbReference type="ChEBI" id="CHEBI:43474"/>
        <dbReference type="ChEBI" id="CHEBI:58533"/>
        <dbReference type="EC" id="2.4.2.28"/>
    </reaction>
    <physiologicalReaction direction="left-to-right" evidence="11">
        <dbReference type="Rhea" id="RHEA:11853"/>
    </physiologicalReaction>
</comment>
<sequence length="233" mass="24389">MFWWHRQVEENLWVGFTDASAGNLALHVGDDPEAVLRRRADLEAAMGVAPASLRFMNQVHSATVLHAQEAGEAAPTADGLISTDGLAPLAVMVADCVPVLLAGRTTAGTAVTAAVHAGRRGLLDGILPESVERMRAAGAGSIRAWIGPCICGSCYEVPAAMRADAAAVLPAAAASTREGTPALDLPAGAQVQLEDLGVDVERIEGCTRENAELYSHRRDPGTGRIAGVIWRRP</sequence>
<comment type="catalytic activity">
    <reaction evidence="9">
        <text>adenosine + H2O + H(+) = inosine + NH4(+)</text>
        <dbReference type="Rhea" id="RHEA:24408"/>
        <dbReference type="ChEBI" id="CHEBI:15377"/>
        <dbReference type="ChEBI" id="CHEBI:15378"/>
        <dbReference type="ChEBI" id="CHEBI:16335"/>
        <dbReference type="ChEBI" id="CHEBI:17596"/>
        <dbReference type="ChEBI" id="CHEBI:28938"/>
        <dbReference type="EC" id="3.5.4.4"/>
    </reaction>
    <physiologicalReaction direction="left-to-right" evidence="9">
        <dbReference type="Rhea" id="RHEA:24409"/>
    </physiologicalReaction>
</comment>
<evidence type="ECO:0000256" key="6">
    <source>
        <dbReference type="ARBA" id="ARBA00022801"/>
    </source>
</evidence>
<evidence type="ECO:0000313" key="14">
    <source>
        <dbReference type="EMBL" id="UON93282.1"/>
    </source>
</evidence>
<evidence type="ECO:0000313" key="15">
    <source>
        <dbReference type="Proteomes" id="UP000829758"/>
    </source>
</evidence>
<evidence type="ECO:0000256" key="9">
    <source>
        <dbReference type="ARBA" id="ARBA00047989"/>
    </source>
</evidence>
<protein>
    <recommendedName>
        <fullName evidence="12">Purine nucleoside phosphorylase</fullName>
    </recommendedName>
</protein>
<dbReference type="NCBIfam" id="TIGR00726">
    <property type="entry name" value="peptidoglycan editing factor PgeF"/>
    <property type="match status" value="1"/>
</dbReference>
<dbReference type="Pfam" id="PF02578">
    <property type="entry name" value="Cu-oxidase_4"/>
    <property type="match status" value="1"/>
</dbReference>
<evidence type="ECO:0000256" key="4">
    <source>
        <dbReference type="ARBA" id="ARBA00022679"/>
    </source>
</evidence>
<dbReference type="GO" id="GO:0005507">
    <property type="term" value="F:copper ion binding"/>
    <property type="evidence" value="ECO:0007669"/>
    <property type="project" value="TreeGrafter"/>
</dbReference>
<dbReference type="AlphaFoldDB" id="A0A9X1M5R5"/>
<evidence type="ECO:0000256" key="5">
    <source>
        <dbReference type="ARBA" id="ARBA00022723"/>
    </source>
</evidence>
<evidence type="ECO:0000256" key="12">
    <source>
        <dbReference type="RuleBase" id="RU361274"/>
    </source>
</evidence>
<gene>
    <name evidence="13" type="primary">pgeF</name>
    <name evidence="13" type="ORF">LJ755_04035</name>
    <name evidence="14" type="ORF">MUK71_06660</name>
</gene>
<dbReference type="Proteomes" id="UP001155145">
    <property type="component" value="Unassembled WGS sequence"/>
</dbReference>
<comment type="catalytic activity">
    <reaction evidence="1">
        <text>inosine + phosphate = alpha-D-ribose 1-phosphate + hypoxanthine</text>
        <dbReference type="Rhea" id="RHEA:27646"/>
        <dbReference type="ChEBI" id="CHEBI:17368"/>
        <dbReference type="ChEBI" id="CHEBI:17596"/>
        <dbReference type="ChEBI" id="CHEBI:43474"/>
        <dbReference type="ChEBI" id="CHEBI:57720"/>
        <dbReference type="EC" id="2.4.2.1"/>
    </reaction>
    <physiologicalReaction direction="left-to-right" evidence="1">
        <dbReference type="Rhea" id="RHEA:27647"/>
    </physiologicalReaction>
</comment>
<organism evidence="13 16">
    <name type="scientific">Arthrobacter zhangbolii</name>
    <dbReference type="NCBI Taxonomy" id="2886936"/>
    <lineage>
        <taxon>Bacteria</taxon>
        <taxon>Bacillati</taxon>
        <taxon>Actinomycetota</taxon>
        <taxon>Actinomycetes</taxon>
        <taxon>Micrococcales</taxon>
        <taxon>Micrococcaceae</taxon>
        <taxon>Arthrobacter</taxon>
    </lineage>
</organism>
<accession>A0A9X1M5R5</accession>